<keyword evidence="4 6" id="KW-0573">Peptidoglycan synthesis</keyword>
<dbReference type="UniPathway" id="UPA00219"/>
<dbReference type="GO" id="GO:0018104">
    <property type="term" value="P:peptidoglycan-protein cross-linking"/>
    <property type="evidence" value="ECO:0007669"/>
    <property type="project" value="TreeGrafter"/>
</dbReference>
<feature type="signal peptide" evidence="7">
    <location>
        <begin position="1"/>
        <end position="23"/>
    </location>
</feature>
<keyword evidence="2" id="KW-0808">Transferase</keyword>
<evidence type="ECO:0000313" key="10">
    <source>
        <dbReference type="Proteomes" id="UP000179227"/>
    </source>
</evidence>
<dbReference type="InterPro" id="IPR038063">
    <property type="entry name" value="Transpep_catalytic_dom"/>
</dbReference>
<comment type="caution">
    <text evidence="9">The sequence shown here is derived from an EMBL/GenBank/DDBJ whole genome shotgun (WGS) entry which is preliminary data.</text>
</comment>
<feature type="active site" description="Nucleophile" evidence="6">
    <location>
        <position position="125"/>
    </location>
</feature>
<dbReference type="PANTHER" id="PTHR30582">
    <property type="entry name" value="L,D-TRANSPEPTIDASE"/>
    <property type="match status" value="1"/>
</dbReference>
<evidence type="ECO:0000259" key="8">
    <source>
        <dbReference type="PROSITE" id="PS52029"/>
    </source>
</evidence>
<reference evidence="9 10" key="1">
    <citation type="journal article" date="2016" name="Nat. Commun.">
        <title>Thousands of microbial genomes shed light on interconnected biogeochemical processes in an aquifer system.</title>
        <authorList>
            <person name="Anantharaman K."/>
            <person name="Brown C.T."/>
            <person name="Hug L.A."/>
            <person name="Sharon I."/>
            <person name="Castelle C.J."/>
            <person name="Probst A.J."/>
            <person name="Thomas B.C."/>
            <person name="Singh A."/>
            <person name="Wilkins M.J."/>
            <person name="Karaoz U."/>
            <person name="Brodie E.L."/>
            <person name="Williams K.H."/>
            <person name="Hubbard S.S."/>
            <person name="Banfield J.F."/>
        </authorList>
    </citation>
    <scope>NUCLEOTIDE SEQUENCE [LARGE SCALE GENOMIC DNA]</scope>
</reference>
<name>A0A1F5I0T2_9BACT</name>
<feature type="active site" description="Proton donor/acceptor" evidence="6">
    <location>
        <position position="109"/>
    </location>
</feature>
<dbReference type="EMBL" id="MFBS01000014">
    <property type="protein sequence ID" value="OGE09986.1"/>
    <property type="molecule type" value="Genomic_DNA"/>
</dbReference>
<feature type="chain" id="PRO_5009518839" description="L,D-TPase catalytic domain-containing protein" evidence="7">
    <location>
        <begin position="24"/>
        <end position="149"/>
    </location>
</feature>
<dbReference type="STRING" id="1797729.A3A60_03875"/>
<dbReference type="Pfam" id="PF03734">
    <property type="entry name" value="YkuD"/>
    <property type="match status" value="1"/>
</dbReference>
<accession>A0A1F5I0T2</accession>
<dbReference type="GO" id="GO:0071972">
    <property type="term" value="F:peptidoglycan L,D-transpeptidase activity"/>
    <property type="evidence" value="ECO:0007669"/>
    <property type="project" value="TreeGrafter"/>
</dbReference>
<keyword evidence="7" id="KW-0732">Signal</keyword>
<dbReference type="SUPFAM" id="SSF141523">
    <property type="entry name" value="L,D-transpeptidase catalytic domain-like"/>
    <property type="match status" value="1"/>
</dbReference>
<evidence type="ECO:0000256" key="5">
    <source>
        <dbReference type="ARBA" id="ARBA00023316"/>
    </source>
</evidence>
<dbReference type="InterPro" id="IPR005490">
    <property type="entry name" value="LD_TPept_cat_dom"/>
</dbReference>
<dbReference type="GO" id="GO:0005576">
    <property type="term" value="C:extracellular region"/>
    <property type="evidence" value="ECO:0007669"/>
    <property type="project" value="TreeGrafter"/>
</dbReference>
<dbReference type="PANTHER" id="PTHR30582:SF2">
    <property type="entry name" value="L,D-TRANSPEPTIDASE YCIB-RELATED"/>
    <property type="match status" value="1"/>
</dbReference>
<dbReference type="InterPro" id="IPR050979">
    <property type="entry name" value="LD-transpeptidase"/>
</dbReference>
<dbReference type="GO" id="GO:0008360">
    <property type="term" value="P:regulation of cell shape"/>
    <property type="evidence" value="ECO:0007669"/>
    <property type="project" value="UniProtKB-UniRule"/>
</dbReference>
<evidence type="ECO:0000256" key="1">
    <source>
        <dbReference type="ARBA" id="ARBA00004752"/>
    </source>
</evidence>
<sequence>MREFLAAVFFCFLFLFSTSSVHAQSIITDKKLITVDIGKQKVLAWEGGKVVFETIASTGMHYTPTIKGTFVIQRKVPLQDMKGNYPPYPPYSLKNVPNVMYFYGAYALHGAYWHNKFGLRVTHGCVNVPVAASAWLYNFTDVGTQVVVF</sequence>
<proteinExistence type="predicted"/>
<dbReference type="PROSITE" id="PS52029">
    <property type="entry name" value="LD_TPASE"/>
    <property type="match status" value="1"/>
</dbReference>
<evidence type="ECO:0000313" key="9">
    <source>
        <dbReference type="EMBL" id="OGE09986.1"/>
    </source>
</evidence>
<gene>
    <name evidence="9" type="ORF">A3A60_03875</name>
</gene>
<evidence type="ECO:0000256" key="6">
    <source>
        <dbReference type="PROSITE-ProRule" id="PRU01373"/>
    </source>
</evidence>
<dbReference type="Proteomes" id="UP000179227">
    <property type="component" value="Unassembled WGS sequence"/>
</dbReference>
<protein>
    <recommendedName>
        <fullName evidence="8">L,D-TPase catalytic domain-containing protein</fullName>
    </recommendedName>
</protein>
<keyword evidence="3 6" id="KW-0133">Cell shape</keyword>
<dbReference type="Gene3D" id="2.40.440.10">
    <property type="entry name" value="L,D-transpeptidase catalytic domain-like"/>
    <property type="match status" value="1"/>
</dbReference>
<evidence type="ECO:0000256" key="3">
    <source>
        <dbReference type="ARBA" id="ARBA00022960"/>
    </source>
</evidence>
<organism evidence="9 10">
    <name type="scientific">Candidatus Curtissbacteria bacterium RIFCSPLOWO2_01_FULL_42_26</name>
    <dbReference type="NCBI Taxonomy" id="1797729"/>
    <lineage>
        <taxon>Bacteria</taxon>
        <taxon>Candidatus Curtissiibacteriota</taxon>
    </lineage>
</organism>
<evidence type="ECO:0000256" key="2">
    <source>
        <dbReference type="ARBA" id="ARBA00022679"/>
    </source>
</evidence>
<comment type="pathway">
    <text evidence="1 6">Cell wall biogenesis; peptidoglycan biosynthesis.</text>
</comment>
<dbReference type="GO" id="GO:0071555">
    <property type="term" value="P:cell wall organization"/>
    <property type="evidence" value="ECO:0007669"/>
    <property type="project" value="UniProtKB-UniRule"/>
</dbReference>
<evidence type="ECO:0000256" key="4">
    <source>
        <dbReference type="ARBA" id="ARBA00022984"/>
    </source>
</evidence>
<dbReference type="AlphaFoldDB" id="A0A1F5I0T2"/>
<feature type="domain" description="L,D-TPase catalytic" evidence="8">
    <location>
        <begin position="31"/>
        <end position="149"/>
    </location>
</feature>
<evidence type="ECO:0000256" key="7">
    <source>
        <dbReference type="SAM" id="SignalP"/>
    </source>
</evidence>
<dbReference type="CDD" id="cd16913">
    <property type="entry name" value="YkuD_like"/>
    <property type="match status" value="1"/>
</dbReference>
<keyword evidence="5 6" id="KW-0961">Cell wall biogenesis/degradation</keyword>
<dbReference type="GO" id="GO:0016740">
    <property type="term" value="F:transferase activity"/>
    <property type="evidence" value="ECO:0007669"/>
    <property type="project" value="UniProtKB-KW"/>
</dbReference>